<dbReference type="Proteomes" id="UP000236291">
    <property type="component" value="Unassembled WGS sequence"/>
</dbReference>
<accession>A0A2K3NYE5</accession>
<dbReference type="AlphaFoldDB" id="A0A2K3NYE5"/>
<proteinExistence type="predicted"/>
<comment type="caution">
    <text evidence="1">The sequence shown here is derived from an EMBL/GenBank/DDBJ whole genome shotgun (WGS) entry which is preliminary data.</text>
</comment>
<organism evidence="1 2">
    <name type="scientific">Trifolium pratense</name>
    <name type="common">Red clover</name>
    <dbReference type="NCBI Taxonomy" id="57577"/>
    <lineage>
        <taxon>Eukaryota</taxon>
        <taxon>Viridiplantae</taxon>
        <taxon>Streptophyta</taxon>
        <taxon>Embryophyta</taxon>
        <taxon>Tracheophyta</taxon>
        <taxon>Spermatophyta</taxon>
        <taxon>Magnoliopsida</taxon>
        <taxon>eudicotyledons</taxon>
        <taxon>Gunneridae</taxon>
        <taxon>Pentapetalae</taxon>
        <taxon>rosids</taxon>
        <taxon>fabids</taxon>
        <taxon>Fabales</taxon>
        <taxon>Fabaceae</taxon>
        <taxon>Papilionoideae</taxon>
        <taxon>50 kb inversion clade</taxon>
        <taxon>NPAAA clade</taxon>
        <taxon>Hologalegina</taxon>
        <taxon>IRL clade</taxon>
        <taxon>Trifolieae</taxon>
        <taxon>Trifolium</taxon>
    </lineage>
</organism>
<name>A0A2K3NYE5_TRIPR</name>
<evidence type="ECO:0000313" key="2">
    <source>
        <dbReference type="Proteomes" id="UP000236291"/>
    </source>
</evidence>
<sequence length="73" mass="7895">MQGIGLNIKVKKNVLSKQVKRSATLENVAVEMLSGVRVGAVSNNLLEHVSVGMRIQSSKTLLVLVMDMATVMK</sequence>
<reference evidence="1 2" key="2">
    <citation type="journal article" date="2017" name="Front. Plant Sci.">
        <title>Gene Classification and Mining of Molecular Markers Useful in Red Clover (Trifolium pratense) Breeding.</title>
        <authorList>
            <person name="Istvanek J."/>
            <person name="Dluhosova J."/>
            <person name="Dluhos P."/>
            <person name="Patkova L."/>
            <person name="Nedelnik J."/>
            <person name="Repkova J."/>
        </authorList>
    </citation>
    <scope>NUCLEOTIDE SEQUENCE [LARGE SCALE GENOMIC DNA]</scope>
    <source>
        <strain evidence="2">cv. Tatra</strain>
        <tissue evidence="1">Young leaves</tissue>
    </source>
</reference>
<protein>
    <submittedName>
        <fullName evidence="1">Uncharacterized protein</fullName>
    </submittedName>
</protein>
<evidence type="ECO:0000313" key="1">
    <source>
        <dbReference type="EMBL" id="PNY08039.1"/>
    </source>
</evidence>
<gene>
    <name evidence="1" type="ORF">L195_g004550</name>
</gene>
<dbReference type="EMBL" id="ASHM01002256">
    <property type="protein sequence ID" value="PNY08039.1"/>
    <property type="molecule type" value="Genomic_DNA"/>
</dbReference>
<reference evidence="1 2" key="1">
    <citation type="journal article" date="2014" name="Am. J. Bot.">
        <title>Genome assembly and annotation for red clover (Trifolium pratense; Fabaceae).</title>
        <authorList>
            <person name="Istvanek J."/>
            <person name="Jaros M."/>
            <person name="Krenek A."/>
            <person name="Repkova J."/>
        </authorList>
    </citation>
    <scope>NUCLEOTIDE SEQUENCE [LARGE SCALE GENOMIC DNA]</scope>
    <source>
        <strain evidence="2">cv. Tatra</strain>
        <tissue evidence="1">Young leaves</tissue>
    </source>
</reference>